<evidence type="ECO:0000313" key="3">
    <source>
        <dbReference type="Proteomes" id="UP000216451"/>
    </source>
</evidence>
<dbReference type="AlphaFoldDB" id="A0A261G5L7"/>
<proteinExistence type="predicted"/>
<name>A0A261G5L7_9BIFI</name>
<dbReference type="PROSITE" id="PS51257">
    <property type="entry name" value="PROKAR_LIPOPROTEIN"/>
    <property type="match status" value="1"/>
</dbReference>
<sequence length="216" mass="22957">MSMRRARAAAFVSVMVLVLGLSLAGCAPGAGAVGDAPQSSSMAHDGIDRSDVLIAFIGAETTATTAQDRQILHYLQAKSMKTQYASSENVTDAQAEAIVAAVANRSTMILLRCNATQNSIGCDFNDHVVAALHSARNDGIPVVLVSSSKQSTTLDDRLYAAQFVLHAKSDESSAFKDTHADSDAAQLQQSSLSLEQASFIVMNNIRHAKTMYVSYE</sequence>
<comment type="caution">
    <text evidence="2">The sequence shown here is derived from an EMBL/GenBank/DDBJ whole genome shotgun (WGS) entry which is preliminary data.</text>
</comment>
<keyword evidence="3" id="KW-1185">Reference proteome</keyword>
<dbReference type="GeneID" id="98295453"/>
<dbReference type="Proteomes" id="UP000216451">
    <property type="component" value="Unassembled WGS sequence"/>
</dbReference>
<evidence type="ECO:0000256" key="1">
    <source>
        <dbReference type="SAM" id="SignalP"/>
    </source>
</evidence>
<accession>A0A261G5L7</accession>
<dbReference type="RefSeq" id="WP_094692984.1">
    <property type="nucleotide sequence ID" value="NZ_JBDNSG010000001.1"/>
</dbReference>
<protein>
    <submittedName>
        <fullName evidence="2">Uncharacterized protein</fullName>
    </submittedName>
</protein>
<feature type="signal peptide" evidence="1">
    <location>
        <begin position="1"/>
        <end position="32"/>
    </location>
</feature>
<feature type="chain" id="PRO_5012763073" evidence="1">
    <location>
        <begin position="33"/>
        <end position="216"/>
    </location>
</feature>
<dbReference type="EMBL" id="MWXA01000005">
    <property type="protein sequence ID" value="OZG66712.1"/>
    <property type="molecule type" value="Genomic_DNA"/>
</dbReference>
<reference evidence="2 3" key="1">
    <citation type="journal article" date="2017" name="BMC Genomics">
        <title>Comparative genomic and phylogenomic analyses of the Bifidobacteriaceae family.</title>
        <authorList>
            <person name="Lugli G.A."/>
            <person name="Milani C."/>
            <person name="Turroni F."/>
            <person name="Duranti S."/>
            <person name="Mancabelli L."/>
            <person name="Mangifesta M."/>
            <person name="Ferrario C."/>
            <person name="Modesto M."/>
            <person name="Mattarelli P."/>
            <person name="Jiri K."/>
            <person name="van Sinderen D."/>
            <person name="Ventura M."/>
        </authorList>
    </citation>
    <scope>NUCLEOTIDE SEQUENCE [LARGE SCALE GENOMIC DNA]</scope>
    <source>
        <strain evidence="2 3">LMG 28769</strain>
    </source>
</reference>
<keyword evidence="1" id="KW-0732">Signal</keyword>
<evidence type="ECO:0000313" key="2">
    <source>
        <dbReference type="EMBL" id="OZG66712.1"/>
    </source>
</evidence>
<organism evidence="2 3">
    <name type="scientific">Bifidobacterium aquikefiri</name>
    <dbReference type="NCBI Taxonomy" id="1653207"/>
    <lineage>
        <taxon>Bacteria</taxon>
        <taxon>Bacillati</taxon>
        <taxon>Actinomycetota</taxon>
        <taxon>Actinomycetes</taxon>
        <taxon>Bifidobacteriales</taxon>
        <taxon>Bifidobacteriaceae</taxon>
        <taxon>Bifidobacterium</taxon>
    </lineage>
</organism>
<dbReference type="OrthoDB" id="3230686at2"/>
<gene>
    <name evidence="2" type="ORF">BAQU_0784</name>
</gene>